<feature type="transmembrane region" description="Helical" evidence="2">
    <location>
        <begin position="140"/>
        <end position="159"/>
    </location>
</feature>
<evidence type="ECO:0000256" key="1">
    <source>
        <dbReference type="SAM" id="MobiDB-lite"/>
    </source>
</evidence>
<name>A0A0A0BLT2_9CELL</name>
<evidence type="ECO:0008006" key="5">
    <source>
        <dbReference type="Google" id="ProtNLM"/>
    </source>
</evidence>
<feature type="transmembrane region" description="Helical" evidence="2">
    <location>
        <begin position="314"/>
        <end position="332"/>
    </location>
</feature>
<keyword evidence="4" id="KW-1185">Reference proteome</keyword>
<protein>
    <recommendedName>
        <fullName evidence="5">DoxX family protein</fullName>
    </recommendedName>
</protein>
<feature type="transmembrane region" description="Helical" evidence="2">
    <location>
        <begin position="98"/>
        <end position="128"/>
    </location>
</feature>
<sequence length="386" mass="40455">MGPVPSCAEVTMRTNVRRTALTCALTVATVTLATPASAHGRWFAEGTHGGDWAFFLSPLPLALTAVALLVAAGLRAVAGRLPRPELEILPPLRQARRLGALVPYLPRLLALHVGIALVTLSVMGAFLFPSMPLEEVPGGGAAGFAQAAVGLWLLTGLGLRGAAGGLVALTVLLGVSCGPVTFMENGDKLAVATFLALSPGAPRARPDRLGDLARRRWALLGVRVLLGGTLVTLAISEKLTHPEMMRHLMARHPEIDPVATFGLPLEVDTIIVVAGVVELALGVFILLGVLPQVTVLAALVPFNATLLVFGLDELVGHLPIYGLFLVLLVHACRAETHRDLQWFPSSTAMGHRSRRTRAVGAGNGEQVPSSEAPSTPWTTPGGTRLG</sequence>
<reference evidence="3 4" key="1">
    <citation type="submission" date="2013-08" db="EMBL/GenBank/DDBJ databases">
        <title>Genome sequencing of Cellulomonas bogoriensis 69B4.</title>
        <authorList>
            <person name="Chen F."/>
            <person name="Li Y."/>
            <person name="Wang G."/>
        </authorList>
    </citation>
    <scope>NUCLEOTIDE SEQUENCE [LARGE SCALE GENOMIC DNA]</scope>
    <source>
        <strain evidence="3 4">69B4</strain>
    </source>
</reference>
<gene>
    <name evidence="3" type="ORF">N869_06980</name>
</gene>
<keyword evidence="2" id="KW-1133">Transmembrane helix</keyword>
<evidence type="ECO:0000313" key="3">
    <source>
        <dbReference type="EMBL" id="KGM09483.1"/>
    </source>
</evidence>
<organism evidence="3 4">
    <name type="scientific">Cellulomonas bogoriensis 69B4 = DSM 16987</name>
    <dbReference type="NCBI Taxonomy" id="1386082"/>
    <lineage>
        <taxon>Bacteria</taxon>
        <taxon>Bacillati</taxon>
        <taxon>Actinomycetota</taxon>
        <taxon>Actinomycetes</taxon>
        <taxon>Micrococcales</taxon>
        <taxon>Cellulomonadaceae</taxon>
        <taxon>Cellulomonas</taxon>
    </lineage>
</organism>
<comment type="caution">
    <text evidence="3">The sequence shown here is derived from an EMBL/GenBank/DDBJ whole genome shotgun (WGS) entry which is preliminary data.</text>
</comment>
<evidence type="ECO:0000313" key="4">
    <source>
        <dbReference type="Proteomes" id="UP000054314"/>
    </source>
</evidence>
<feature type="transmembrane region" description="Helical" evidence="2">
    <location>
        <begin position="279"/>
        <end position="302"/>
    </location>
</feature>
<accession>A0A0A0BLT2</accession>
<dbReference type="EMBL" id="AXCZ01000187">
    <property type="protein sequence ID" value="KGM09483.1"/>
    <property type="molecule type" value="Genomic_DNA"/>
</dbReference>
<proteinExistence type="predicted"/>
<dbReference type="Proteomes" id="UP000054314">
    <property type="component" value="Unassembled WGS sequence"/>
</dbReference>
<feature type="transmembrane region" description="Helical" evidence="2">
    <location>
        <begin position="217"/>
        <end position="236"/>
    </location>
</feature>
<feature type="compositionally biased region" description="Polar residues" evidence="1">
    <location>
        <begin position="366"/>
        <end position="386"/>
    </location>
</feature>
<feature type="transmembrane region" description="Helical" evidence="2">
    <location>
        <begin position="166"/>
        <end position="183"/>
    </location>
</feature>
<feature type="region of interest" description="Disordered" evidence="1">
    <location>
        <begin position="353"/>
        <end position="386"/>
    </location>
</feature>
<keyword evidence="2" id="KW-0472">Membrane</keyword>
<keyword evidence="2" id="KW-0812">Transmembrane</keyword>
<evidence type="ECO:0000256" key="2">
    <source>
        <dbReference type="SAM" id="Phobius"/>
    </source>
</evidence>
<dbReference type="AlphaFoldDB" id="A0A0A0BLT2"/>
<feature type="transmembrane region" description="Helical" evidence="2">
    <location>
        <begin position="54"/>
        <end position="77"/>
    </location>
</feature>